<protein>
    <submittedName>
        <fullName evidence="1">DUF1853 family protein</fullName>
    </submittedName>
</protein>
<gene>
    <name evidence="1" type="ORF">KTN04_05765</name>
</gene>
<dbReference type="Proteomes" id="UP000755551">
    <property type="component" value="Unassembled WGS sequence"/>
</dbReference>
<proteinExistence type="predicted"/>
<organism evidence="1 2">
    <name type="scientific">Marinobacterium weihaiense</name>
    <dbReference type="NCBI Taxonomy" id="2851016"/>
    <lineage>
        <taxon>Bacteria</taxon>
        <taxon>Pseudomonadati</taxon>
        <taxon>Pseudomonadota</taxon>
        <taxon>Gammaproteobacteria</taxon>
        <taxon>Oceanospirillales</taxon>
        <taxon>Oceanospirillaceae</taxon>
        <taxon>Marinobacterium</taxon>
    </lineage>
</organism>
<sequence>MSASAEPRPFSQPVIRHLAWLCRAPQLYHGDQTFHPRDWLPADHEQVLRYWDRHPDNLPPLLQPPFPRRLGLYVEQLYACLLQDLLGWTLLARNLQIREGQRTLGELDFLVLNTATQQVEHHEIAVKFYLGHDTCGRVRWYGTNTRDRLDLKTDRLLQHQAQMTTTAAGQACLADLGVIARPRVRLFMPGYLFQPLEGLLPVPAQVAPDHGAGRWCHVADSARLPPMHWVVLHKPHWLGPWQQPATPEIGLLQQVAEQVEHDGRACLLARMEPALEGWQETERLFVVPNAWPGSASLG</sequence>
<dbReference type="EMBL" id="JAHQZT010000005">
    <property type="protein sequence ID" value="MBV0932842.1"/>
    <property type="molecule type" value="Genomic_DNA"/>
</dbReference>
<evidence type="ECO:0000313" key="2">
    <source>
        <dbReference type="Proteomes" id="UP000755551"/>
    </source>
</evidence>
<comment type="caution">
    <text evidence="1">The sequence shown here is derived from an EMBL/GenBank/DDBJ whole genome shotgun (WGS) entry which is preliminary data.</text>
</comment>
<dbReference type="Pfam" id="PF08907">
    <property type="entry name" value="DUF1853"/>
    <property type="match status" value="1"/>
</dbReference>
<accession>A0ABS6M991</accession>
<reference evidence="1 2" key="1">
    <citation type="submission" date="2021-06" db="EMBL/GenBank/DDBJ databases">
        <title>Bacterium isolated from marine sediment.</title>
        <authorList>
            <person name="Zhu K.-L."/>
            <person name="Du Z.-J."/>
            <person name="Liang Q.-Y."/>
        </authorList>
    </citation>
    <scope>NUCLEOTIDE SEQUENCE [LARGE SCALE GENOMIC DNA]</scope>
    <source>
        <strain evidence="1 2">A346</strain>
    </source>
</reference>
<evidence type="ECO:0000313" key="1">
    <source>
        <dbReference type="EMBL" id="MBV0932842.1"/>
    </source>
</evidence>
<dbReference type="InterPro" id="IPR015003">
    <property type="entry name" value="DUF1853"/>
</dbReference>
<keyword evidence="2" id="KW-1185">Reference proteome</keyword>
<name>A0ABS6M991_9GAMM</name>
<dbReference type="RefSeq" id="WP_217334262.1">
    <property type="nucleotide sequence ID" value="NZ_JAHQZT010000005.1"/>
</dbReference>